<dbReference type="Gene3D" id="2.130.10.10">
    <property type="entry name" value="YVTN repeat-like/Quinoprotein amine dehydrogenase"/>
    <property type="match status" value="1"/>
</dbReference>
<gene>
    <name evidence="2" type="ORF">C9374_001232</name>
</gene>
<dbReference type="GeneID" id="68093688"/>
<keyword evidence="3" id="KW-1185">Reference proteome</keyword>
<reference evidence="2 3" key="1">
    <citation type="journal article" date="2018" name="BMC Genomics">
        <title>The genome of Naegleria lovaniensis, the basis for a comparative approach to unravel pathogenicity factors of the human pathogenic amoeba N. fowleri.</title>
        <authorList>
            <person name="Liechti N."/>
            <person name="Schurch N."/>
            <person name="Bruggmann R."/>
            <person name="Wittwer M."/>
        </authorList>
    </citation>
    <scope>NUCLEOTIDE SEQUENCE [LARGE SCALE GENOMIC DNA]</scope>
    <source>
        <strain evidence="2 3">ATCC 30569</strain>
    </source>
</reference>
<dbReference type="Proteomes" id="UP000816034">
    <property type="component" value="Unassembled WGS sequence"/>
</dbReference>
<dbReference type="AlphaFoldDB" id="A0AA88KMI9"/>
<feature type="region of interest" description="Disordered" evidence="1">
    <location>
        <begin position="279"/>
        <end position="315"/>
    </location>
</feature>
<feature type="region of interest" description="Disordered" evidence="1">
    <location>
        <begin position="415"/>
        <end position="435"/>
    </location>
</feature>
<evidence type="ECO:0000313" key="2">
    <source>
        <dbReference type="EMBL" id="KAG2387638.1"/>
    </source>
</evidence>
<dbReference type="EMBL" id="PYSW02000012">
    <property type="protein sequence ID" value="KAG2387638.1"/>
    <property type="molecule type" value="Genomic_DNA"/>
</dbReference>
<organism evidence="2 3">
    <name type="scientific">Naegleria lovaniensis</name>
    <name type="common">Amoeba</name>
    <dbReference type="NCBI Taxonomy" id="51637"/>
    <lineage>
        <taxon>Eukaryota</taxon>
        <taxon>Discoba</taxon>
        <taxon>Heterolobosea</taxon>
        <taxon>Tetramitia</taxon>
        <taxon>Eutetramitia</taxon>
        <taxon>Vahlkampfiidae</taxon>
        <taxon>Naegleria</taxon>
    </lineage>
</organism>
<accession>A0AA88KMI9</accession>
<evidence type="ECO:0000313" key="3">
    <source>
        <dbReference type="Proteomes" id="UP000816034"/>
    </source>
</evidence>
<dbReference type="InterPro" id="IPR036322">
    <property type="entry name" value="WD40_repeat_dom_sf"/>
</dbReference>
<comment type="caution">
    <text evidence="2">The sequence shown here is derived from an EMBL/GenBank/DDBJ whole genome shotgun (WGS) entry which is preliminary data.</text>
</comment>
<dbReference type="RefSeq" id="XP_044551630.1">
    <property type="nucleotide sequence ID" value="XM_044688071.1"/>
</dbReference>
<evidence type="ECO:0000256" key="1">
    <source>
        <dbReference type="SAM" id="MobiDB-lite"/>
    </source>
</evidence>
<protein>
    <submittedName>
        <fullName evidence="2">Uncharacterized protein</fullName>
    </submittedName>
</protein>
<feature type="compositionally biased region" description="Polar residues" evidence="1">
    <location>
        <begin position="291"/>
        <end position="306"/>
    </location>
</feature>
<proteinExistence type="predicted"/>
<feature type="compositionally biased region" description="Low complexity" evidence="1">
    <location>
        <begin position="417"/>
        <end position="435"/>
    </location>
</feature>
<dbReference type="InterPro" id="IPR015943">
    <property type="entry name" value="WD40/YVTN_repeat-like_dom_sf"/>
</dbReference>
<sequence>MLAPLKFKNDQKSWKLSQKNTLLNYIGGGVNDHHTHQPAIKKKNNDVMIVDDDPIEVSEEEDETMKLLLQDDVSSKNDTGSSTTTRTFFFTPPTPKFPVIPNNTLGSLAFTPKNKQCVYPFNHLYEHDTCYQHALRYNQPPVPLQLFYHKISRVPFSHHVKQSYQRKEISKWFSSKPEQLMELTYMSDMRKAASPSYGCEVCMEHNFGDQITCVMFNPYVQNMLAVSSTNTSAGSVYLFDYSSQKIVQKLMGENVVDFKFLSSDTLVASRKNGRITLLDLRLPKKDKQNKSSKSTNLPEQPVTQPKSPHCPSPNAISNNKTFGGLVAKSKKSKSNKTLFKPSISSLSMISAESFNNVTFCKNDPNFILASSFHDSLIRFFDIRHGLLDHFQTVDMEAAIKDLHTQLNGQIFETSLETPSQQPSHSSSTNTSNNSTSFITENGIVLQELTRLDRRAPLTLYSQSTPTITSEGIKYFDCTFDGKFIYFITTMGGVGLYDVAGKSLTKYFQNKASFKLDVFNQKGHLLENENGMYFFAPYGSRVEVLDWSRPHVKQWFTVDNQKIRSNSTKPELYMNISHACKPDRKHNIAHVRVMKPNTPQRKVVCSEYDNRLVVFNNLKQ</sequence>
<name>A0AA88KMI9_NAELO</name>
<dbReference type="SUPFAM" id="SSF50978">
    <property type="entry name" value="WD40 repeat-like"/>
    <property type="match status" value="1"/>
</dbReference>